<dbReference type="AlphaFoldDB" id="A0A7W7MV40"/>
<comment type="caution">
    <text evidence="2">The sequence shown here is derived from an EMBL/GenBank/DDBJ whole genome shotgun (WGS) entry which is preliminary data.</text>
</comment>
<feature type="compositionally biased region" description="Pro residues" evidence="1">
    <location>
        <begin position="118"/>
        <end position="128"/>
    </location>
</feature>
<protein>
    <submittedName>
        <fullName evidence="2">Uncharacterized protein</fullName>
    </submittedName>
</protein>
<gene>
    <name evidence="2" type="ORF">BJ971_007976</name>
</gene>
<evidence type="ECO:0000313" key="2">
    <source>
        <dbReference type="EMBL" id="MBB4767420.1"/>
    </source>
</evidence>
<keyword evidence="3" id="KW-1185">Reference proteome</keyword>
<dbReference type="Proteomes" id="UP000578112">
    <property type="component" value="Unassembled WGS sequence"/>
</dbReference>
<organism evidence="2 3">
    <name type="scientific">Actinoplanes digitatis</name>
    <dbReference type="NCBI Taxonomy" id="1868"/>
    <lineage>
        <taxon>Bacteria</taxon>
        <taxon>Bacillati</taxon>
        <taxon>Actinomycetota</taxon>
        <taxon>Actinomycetes</taxon>
        <taxon>Micromonosporales</taxon>
        <taxon>Micromonosporaceae</taxon>
        <taxon>Actinoplanes</taxon>
    </lineage>
</organism>
<feature type="region of interest" description="Disordered" evidence="1">
    <location>
        <begin position="98"/>
        <end position="128"/>
    </location>
</feature>
<dbReference type="RefSeq" id="WP_184998434.1">
    <property type="nucleotide sequence ID" value="NZ_BOMK01000091.1"/>
</dbReference>
<reference evidence="2 3" key="1">
    <citation type="submission" date="2020-08" db="EMBL/GenBank/DDBJ databases">
        <title>Sequencing the genomes of 1000 actinobacteria strains.</title>
        <authorList>
            <person name="Klenk H.-P."/>
        </authorList>
    </citation>
    <scope>NUCLEOTIDE SEQUENCE [LARGE SCALE GENOMIC DNA]</scope>
    <source>
        <strain evidence="2 3">DSM 43149</strain>
    </source>
</reference>
<sequence>MNIDSVGPAERALVRGSSFRTYIKTSDPRGIGDTALIGTGYPSSPITSFTEKTGKDGTQSVLWLSADTFGNPTYVKRTVIVDNTAPAVSIKKAPKNKAKVKKKFTGTATGSPRSSWWPPTPRRPTASP</sequence>
<evidence type="ECO:0000313" key="3">
    <source>
        <dbReference type="Proteomes" id="UP000578112"/>
    </source>
</evidence>
<name>A0A7W7MV40_9ACTN</name>
<evidence type="ECO:0000256" key="1">
    <source>
        <dbReference type="SAM" id="MobiDB-lite"/>
    </source>
</evidence>
<accession>A0A7W7MV40</accession>
<dbReference type="EMBL" id="JACHNH010000001">
    <property type="protein sequence ID" value="MBB4767420.1"/>
    <property type="molecule type" value="Genomic_DNA"/>
</dbReference>
<proteinExistence type="predicted"/>